<dbReference type="Proteomes" id="UP000198238">
    <property type="component" value="Chromosome"/>
</dbReference>
<evidence type="ECO:0000313" key="1">
    <source>
        <dbReference type="EMBL" id="ASK28562.1"/>
    </source>
</evidence>
<proteinExistence type="predicted"/>
<dbReference type="EMBL" id="CP022278">
    <property type="protein sequence ID" value="ASK28562.1"/>
    <property type="molecule type" value="Genomic_DNA"/>
</dbReference>
<reference evidence="1 2" key="1">
    <citation type="submission" date="2017-06" db="EMBL/GenBank/DDBJ databases">
        <title>Neisseria chenwenguii sp. nov., isolated from the intestinal contents of Tibetan Plateau Pika in Yushu, Qinghai Province, China.</title>
        <authorList>
            <person name="Zhang G."/>
        </authorList>
    </citation>
    <scope>NUCLEOTIDE SEQUENCE [LARGE SCALE GENOMIC DNA]</scope>
    <source>
        <strain evidence="1 2">10023</strain>
    </source>
</reference>
<dbReference type="KEGG" id="nei:BG910_10815"/>
<accession>A0A220S550</accession>
<sequence length="112" mass="12266">MVRPIEGLAEGNAVELIGSHTNDLEGIRSKCMESDAAGKPVGWTKNGVCETLFKQFAANIADNAPELTAYLIGHAALQPYQADKSGYAAVQNGRYILEADSEGVFYFRRRHY</sequence>
<evidence type="ECO:0000313" key="2">
    <source>
        <dbReference type="Proteomes" id="UP000198238"/>
    </source>
</evidence>
<name>A0A220S550_9NEIS</name>
<keyword evidence="2" id="KW-1185">Reference proteome</keyword>
<protein>
    <submittedName>
        <fullName evidence="1">Uncharacterized protein</fullName>
    </submittedName>
</protein>
<gene>
    <name evidence="1" type="ORF">BG910_10815</name>
</gene>
<organism evidence="1 2">
    <name type="scientific">Neisseria chenwenguii</name>
    <dbReference type="NCBI Taxonomy" id="1853278"/>
    <lineage>
        <taxon>Bacteria</taxon>
        <taxon>Pseudomonadati</taxon>
        <taxon>Pseudomonadota</taxon>
        <taxon>Betaproteobacteria</taxon>
        <taxon>Neisseriales</taxon>
        <taxon>Neisseriaceae</taxon>
        <taxon>Neisseria</taxon>
    </lineage>
</organism>
<dbReference type="AlphaFoldDB" id="A0A220S550"/>